<dbReference type="PROSITE" id="PS51257">
    <property type="entry name" value="PROKAR_LIPOPROTEIN"/>
    <property type="match status" value="1"/>
</dbReference>
<name>A0A0M3QFU5_9BACT</name>
<sequence length="189" mass="21238">MNYRIVLTLLVFLLLSACGPIIGQMMKASEGISQFEVTSGSLTSLRPEGSLLVYGPFAKTSKAFYISRGEDAANFAAELQEQGVIQTRLFIERDFDRLEETAKGLRDQSPEQIKSDLALERRPDILLFGTILHRKTIIAPARGVIMDVGYRLEFYDLGTRESTIIEVSIKDLAENCIPRIVEEIVRQRP</sequence>
<dbReference type="AlphaFoldDB" id="A0A0M3QFU5"/>
<proteinExistence type="predicted"/>
<organism evidence="1 2">
    <name type="scientific">Desulfuromonas soudanensis</name>
    <dbReference type="NCBI Taxonomy" id="1603606"/>
    <lineage>
        <taxon>Bacteria</taxon>
        <taxon>Pseudomonadati</taxon>
        <taxon>Thermodesulfobacteriota</taxon>
        <taxon>Desulfuromonadia</taxon>
        <taxon>Desulfuromonadales</taxon>
        <taxon>Desulfuromonadaceae</taxon>
        <taxon>Desulfuromonas</taxon>
    </lineage>
</organism>
<dbReference type="EMBL" id="CP010802">
    <property type="protein sequence ID" value="ALC16839.1"/>
    <property type="molecule type" value="Genomic_DNA"/>
</dbReference>
<keyword evidence="2" id="KW-1185">Reference proteome</keyword>
<dbReference type="RefSeq" id="WP_053550900.1">
    <property type="nucleotide sequence ID" value="NZ_CP010802.1"/>
</dbReference>
<reference evidence="1 2" key="1">
    <citation type="submission" date="2015-07" db="EMBL/GenBank/DDBJ databases">
        <title>Isolation and Genomic Characterization of a Novel Halophilic Metal-Reducing Deltaproteobacterium from the Deep Subsurface.</title>
        <authorList>
            <person name="Badalamenti J.P."/>
            <person name="Summers Z.M."/>
            <person name="Gralnick J.A."/>
            <person name="Bond D.R."/>
        </authorList>
    </citation>
    <scope>NUCLEOTIDE SEQUENCE [LARGE SCALE GENOMIC DNA]</scope>
    <source>
        <strain evidence="1 2">WTL</strain>
    </source>
</reference>
<dbReference type="OrthoDB" id="5405657at2"/>
<dbReference type="Proteomes" id="UP000057158">
    <property type="component" value="Chromosome"/>
</dbReference>
<evidence type="ECO:0000313" key="2">
    <source>
        <dbReference type="Proteomes" id="UP000057158"/>
    </source>
</evidence>
<dbReference type="STRING" id="1603606.DSOUD_2072"/>
<evidence type="ECO:0008006" key="3">
    <source>
        <dbReference type="Google" id="ProtNLM"/>
    </source>
</evidence>
<accession>A0A0M3QFU5</accession>
<dbReference type="PATRIC" id="fig|1603606.3.peg.2241"/>
<dbReference type="KEGG" id="des:DSOUD_2072"/>
<gene>
    <name evidence="1" type="ORF">DSOUD_2072</name>
</gene>
<protein>
    <recommendedName>
        <fullName evidence="3">Lipoprotein</fullName>
    </recommendedName>
</protein>
<evidence type="ECO:0000313" key="1">
    <source>
        <dbReference type="EMBL" id="ALC16839.1"/>
    </source>
</evidence>